<dbReference type="PANTHER" id="PTHR34297:SF1">
    <property type="entry name" value="ASP23_GLS24 FAMILY ENVELOPE STRESS RESPONSE PROTEIN"/>
    <property type="match status" value="1"/>
</dbReference>
<proteinExistence type="inferred from homology"/>
<evidence type="ECO:0008006" key="4">
    <source>
        <dbReference type="Google" id="ProtNLM"/>
    </source>
</evidence>
<accession>A0A0X8D832</accession>
<reference evidence="2 3" key="1">
    <citation type="submission" date="2016-01" db="EMBL/GenBank/DDBJ databases">
        <title>Genome sequence of Thermus parvatiensis, a thermophile isolated from a hot water spring.</title>
        <authorList>
            <person name="Tripathi C."/>
            <person name="Lal R."/>
        </authorList>
    </citation>
    <scope>NUCLEOTIDE SEQUENCE [LARGE SCALE GENOMIC DNA]</scope>
    <source>
        <strain evidence="2 3">RL</strain>
    </source>
</reference>
<dbReference type="EMBL" id="CP014141">
    <property type="protein sequence ID" value="AMA75554.1"/>
    <property type="molecule type" value="Genomic_DNA"/>
</dbReference>
<gene>
    <name evidence="2" type="ORF">AV541_05155</name>
</gene>
<dbReference type="RefSeq" id="WP_060384405.1">
    <property type="nucleotide sequence ID" value="NZ_CP014141.1"/>
</dbReference>
<organism evidence="2 3">
    <name type="scientific">Thermus parvatiensis</name>
    <dbReference type="NCBI Taxonomy" id="456163"/>
    <lineage>
        <taxon>Bacteria</taxon>
        <taxon>Thermotogati</taxon>
        <taxon>Deinococcota</taxon>
        <taxon>Deinococci</taxon>
        <taxon>Thermales</taxon>
        <taxon>Thermaceae</taxon>
        <taxon>Thermus</taxon>
    </lineage>
</organism>
<evidence type="ECO:0000313" key="2">
    <source>
        <dbReference type="EMBL" id="AMA75554.1"/>
    </source>
</evidence>
<name>A0A0X8D832_9DEIN</name>
<dbReference type="Proteomes" id="UP000061630">
    <property type="component" value="Chromosome"/>
</dbReference>
<dbReference type="AlphaFoldDB" id="A0A0X8D832"/>
<evidence type="ECO:0000313" key="3">
    <source>
        <dbReference type="Proteomes" id="UP000061630"/>
    </source>
</evidence>
<comment type="similarity">
    <text evidence="1">Belongs to the asp23 family.</text>
</comment>
<sequence length="112" mass="12072">MRVDYEISEQALEAVVLCALKGIEGVRALEAVPRSLADVFRRGRPVRLESTPEGLVVDLLLAVPYGVAIPELAARVQQEVDEALFLATGRRARAVNVTVGQVVPEEDHAQAG</sequence>
<dbReference type="InterPro" id="IPR005531">
    <property type="entry name" value="Asp23"/>
</dbReference>
<dbReference type="PANTHER" id="PTHR34297">
    <property type="entry name" value="HYPOTHETICAL CYTOSOLIC PROTEIN-RELATED"/>
    <property type="match status" value="1"/>
</dbReference>
<protein>
    <recommendedName>
        <fullName evidence="4">Asp23/Gls24 family envelope stress response protein</fullName>
    </recommendedName>
</protein>
<dbReference type="KEGG" id="tpar:AV541_05155"/>
<dbReference type="Pfam" id="PF03780">
    <property type="entry name" value="Asp23"/>
    <property type="match status" value="1"/>
</dbReference>
<evidence type="ECO:0000256" key="1">
    <source>
        <dbReference type="ARBA" id="ARBA00005721"/>
    </source>
</evidence>